<sequence length="223" mass="26407">MEHLLLLVFTLVETFCLHLFIFILFRFTLKDMLPHLVFVSVLYANASYYVRGHFQLDTLVANMILLVFSWMLIMFLYHIKAFQAVLLAFICNALLMIVEYSVIYVCHFVYPLPLDTLYDDYFSLRVRALQGIFICVMLLLSWLTYRFRIGFTFIETTEYEEERITPRMVFQVVLGLTALILSSLSLRYAVISIHYLIGTIVILILIFFLLVIWLLKMEEQSYR</sequence>
<evidence type="ECO:0000256" key="1">
    <source>
        <dbReference type="SAM" id="Phobius"/>
    </source>
</evidence>
<comment type="caution">
    <text evidence="2">The sequence shown here is derived from an EMBL/GenBank/DDBJ whole genome shotgun (WGS) entry which is preliminary data.</text>
</comment>
<name>A0ABW5RAH1_9BACL</name>
<feature type="transmembrane region" description="Helical" evidence="1">
    <location>
        <begin position="195"/>
        <end position="215"/>
    </location>
</feature>
<proteinExistence type="predicted"/>
<feature type="transmembrane region" description="Helical" evidence="1">
    <location>
        <begin position="168"/>
        <end position="189"/>
    </location>
</feature>
<evidence type="ECO:0000313" key="3">
    <source>
        <dbReference type="Proteomes" id="UP001597497"/>
    </source>
</evidence>
<keyword evidence="1" id="KW-0472">Membrane</keyword>
<keyword evidence="1" id="KW-0812">Transmembrane</keyword>
<dbReference type="Proteomes" id="UP001597497">
    <property type="component" value="Unassembled WGS sequence"/>
</dbReference>
<protein>
    <submittedName>
        <fullName evidence="2">Uncharacterized protein</fullName>
    </submittedName>
</protein>
<dbReference type="EMBL" id="JBHUMM010000014">
    <property type="protein sequence ID" value="MFD2671756.1"/>
    <property type="molecule type" value="Genomic_DNA"/>
</dbReference>
<keyword evidence="3" id="KW-1185">Reference proteome</keyword>
<evidence type="ECO:0000313" key="2">
    <source>
        <dbReference type="EMBL" id="MFD2671756.1"/>
    </source>
</evidence>
<reference evidence="3" key="1">
    <citation type="journal article" date="2019" name="Int. J. Syst. Evol. Microbiol.">
        <title>The Global Catalogue of Microorganisms (GCM) 10K type strain sequencing project: providing services to taxonomists for standard genome sequencing and annotation.</title>
        <authorList>
            <consortium name="The Broad Institute Genomics Platform"/>
            <consortium name="The Broad Institute Genome Sequencing Center for Infectious Disease"/>
            <person name="Wu L."/>
            <person name="Ma J."/>
        </authorList>
    </citation>
    <scope>NUCLEOTIDE SEQUENCE [LARGE SCALE GENOMIC DNA]</scope>
    <source>
        <strain evidence="3">KCTC 33676</strain>
    </source>
</reference>
<organism evidence="2 3">
    <name type="scientific">Marinicrinis sediminis</name>
    <dbReference type="NCBI Taxonomy" id="1652465"/>
    <lineage>
        <taxon>Bacteria</taxon>
        <taxon>Bacillati</taxon>
        <taxon>Bacillota</taxon>
        <taxon>Bacilli</taxon>
        <taxon>Bacillales</taxon>
        <taxon>Paenibacillaceae</taxon>
    </lineage>
</organism>
<dbReference type="RefSeq" id="WP_379929229.1">
    <property type="nucleotide sequence ID" value="NZ_JBHUMM010000014.1"/>
</dbReference>
<gene>
    <name evidence="2" type="ORF">ACFSUC_09070</name>
</gene>
<accession>A0ABW5RAH1</accession>
<keyword evidence="1" id="KW-1133">Transmembrane helix</keyword>
<feature type="transmembrane region" description="Helical" evidence="1">
    <location>
        <begin position="130"/>
        <end position="147"/>
    </location>
</feature>
<feature type="transmembrane region" description="Helical" evidence="1">
    <location>
        <begin position="84"/>
        <end position="110"/>
    </location>
</feature>
<feature type="transmembrane region" description="Helical" evidence="1">
    <location>
        <begin position="56"/>
        <end position="77"/>
    </location>
</feature>
<feature type="transmembrane region" description="Helical" evidence="1">
    <location>
        <begin position="6"/>
        <end position="25"/>
    </location>
</feature>